<sequence>MRRELDNLQENLKQLQSKINDERNAANNIHWQKFLDEVAKALGVCMKTVTELPIPSPELPEFLLRILEAPNLAESRVYESQVDAKTVTLLQHFFSILNNFAICPQWSLNPEVETALIDKMNEWSMAAQDSTDRSVIPGFDASFEMFSAVKSDSLEPDFEDQSQLELPSFDQFVSGIGMSTSTPLTSRARHQTERFSANFRPSSIDVLNLESNTGNFASPGSRSHSISVIPDAKLDWLGRLVVNHPGRLPRKVPDVVVVRMKKAWLVVENKKEDRRAGRKQLEEYMKEFGPDTWGMTCCIGEHYGLIAALCKKHDTGRLLWIRGPGSDEPDDPVWYRADDPFIVGILTEIFNQAMKA</sequence>
<proteinExistence type="predicted"/>
<comment type="caution">
    <text evidence="1">The sequence shown here is derived from an EMBL/GenBank/DDBJ whole genome shotgun (WGS) entry which is preliminary data.</text>
</comment>
<dbReference type="Proteomes" id="UP001498398">
    <property type="component" value="Unassembled WGS sequence"/>
</dbReference>
<dbReference type="EMBL" id="JBANRG010000124">
    <property type="protein sequence ID" value="KAK7434421.1"/>
    <property type="molecule type" value="Genomic_DNA"/>
</dbReference>
<accession>A0ABR1IN53</accession>
<evidence type="ECO:0000313" key="2">
    <source>
        <dbReference type="Proteomes" id="UP001498398"/>
    </source>
</evidence>
<reference evidence="1 2" key="1">
    <citation type="submission" date="2024-01" db="EMBL/GenBank/DDBJ databases">
        <title>A draft genome for the cacao thread blight pathogen Marasmiellus scandens.</title>
        <authorList>
            <person name="Baruah I.K."/>
            <person name="Leung J."/>
            <person name="Bukari Y."/>
            <person name="Amoako-Attah I."/>
            <person name="Meinhardt L.W."/>
            <person name="Bailey B.A."/>
            <person name="Cohen S.P."/>
        </authorList>
    </citation>
    <scope>NUCLEOTIDE SEQUENCE [LARGE SCALE GENOMIC DNA]</scope>
    <source>
        <strain evidence="1 2">GH-19</strain>
    </source>
</reference>
<name>A0ABR1IN53_9AGAR</name>
<protein>
    <submittedName>
        <fullName evidence="1">Uncharacterized protein</fullName>
    </submittedName>
</protein>
<evidence type="ECO:0000313" key="1">
    <source>
        <dbReference type="EMBL" id="KAK7434421.1"/>
    </source>
</evidence>
<keyword evidence="2" id="KW-1185">Reference proteome</keyword>
<organism evidence="1 2">
    <name type="scientific">Marasmiellus scandens</name>
    <dbReference type="NCBI Taxonomy" id="2682957"/>
    <lineage>
        <taxon>Eukaryota</taxon>
        <taxon>Fungi</taxon>
        <taxon>Dikarya</taxon>
        <taxon>Basidiomycota</taxon>
        <taxon>Agaricomycotina</taxon>
        <taxon>Agaricomycetes</taxon>
        <taxon>Agaricomycetidae</taxon>
        <taxon>Agaricales</taxon>
        <taxon>Marasmiineae</taxon>
        <taxon>Omphalotaceae</taxon>
        <taxon>Marasmiellus</taxon>
    </lineage>
</organism>
<gene>
    <name evidence="1" type="ORF">VKT23_020190</name>
</gene>